<dbReference type="Proteomes" id="UP000237000">
    <property type="component" value="Unassembled WGS sequence"/>
</dbReference>
<reference evidence="2" key="1">
    <citation type="submission" date="2016-06" db="EMBL/GenBank/DDBJ databases">
        <title>Parallel loss of symbiosis genes in relatives of nitrogen-fixing non-legume Parasponia.</title>
        <authorList>
            <person name="Van Velzen R."/>
            <person name="Holmer R."/>
            <person name="Bu F."/>
            <person name="Rutten L."/>
            <person name="Van Zeijl A."/>
            <person name="Liu W."/>
            <person name="Santuari L."/>
            <person name="Cao Q."/>
            <person name="Sharma T."/>
            <person name="Shen D."/>
            <person name="Roswanjaya Y."/>
            <person name="Wardhani T."/>
            <person name="Kalhor M.S."/>
            <person name="Jansen J."/>
            <person name="Van den Hoogen J."/>
            <person name="Gungor B."/>
            <person name="Hartog M."/>
            <person name="Hontelez J."/>
            <person name="Verver J."/>
            <person name="Yang W.-C."/>
            <person name="Schijlen E."/>
            <person name="Repin R."/>
            <person name="Schilthuizen M."/>
            <person name="Schranz E."/>
            <person name="Heidstra R."/>
            <person name="Miyata K."/>
            <person name="Fedorova E."/>
            <person name="Kohlen W."/>
            <person name="Bisseling T."/>
            <person name="Smit S."/>
            <person name="Geurts R."/>
        </authorList>
    </citation>
    <scope>NUCLEOTIDE SEQUENCE [LARGE SCALE GENOMIC DNA]</scope>
    <source>
        <strain evidence="2">cv. RG33-2</strain>
    </source>
</reference>
<proteinExistence type="predicted"/>
<evidence type="ECO:0000313" key="1">
    <source>
        <dbReference type="EMBL" id="PON51627.1"/>
    </source>
</evidence>
<sequence length="32" mass="3845">GKKKRKREIWKLLKNIRALLNSPLLKLLTDRT</sequence>
<evidence type="ECO:0000313" key="2">
    <source>
        <dbReference type="Proteomes" id="UP000237000"/>
    </source>
</evidence>
<dbReference type="InParanoid" id="A0A2P5BS50"/>
<dbReference type="AlphaFoldDB" id="A0A2P5BS50"/>
<dbReference type="EMBL" id="JXTC01000470">
    <property type="protein sequence ID" value="PON51627.1"/>
    <property type="molecule type" value="Genomic_DNA"/>
</dbReference>
<feature type="non-terminal residue" evidence="1">
    <location>
        <position position="1"/>
    </location>
</feature>
<keyword evidence="2" id="KW-1185">Reference proteome</keyword>
<gene>
    <name evidence="1" type="ORF">TorRG33x02_310910</name>
</gene>
<accession>A0A2P5BS50</accession>
<comment type="caution">
    <text evidence="1">The sequence shown here is derived from an EMBL/GenBank/DDBJ whole genome shotgun (WGS) entry which is preliminary data.</text>
</comment>
<protein>
    <submittedName>
        <fullName evidence="1">Uncharacterized protein</fullName>
    </submittedName>
</protein>
<name>A0A2P5BS50_TREOI</name>
<organism evidence="1 2">
    <name type="scientific">Trema orientale</name>
    <name type="common">Charcoal tree</name>
    <name type="synonym">Celtis orientalis</name>
    <dbReference type="NCBI Taxonomy" id="63057"/>
    <lineage>
        <taxon>Eukaryota</taxon>
        <taxon>Viridiplantae</taxon>
        <taxon>Streptophyta</taxon>
        <taxon>Embryophyta</taxon>
        <taxon>Tracheophyta</taxon>
        <taxon>Spermatophyta</taxon>
        <taxon>Magnoliopsida</taxon>
        <taxon>eudicotyledons</taxon>
        <taxon>Gunneridae</taxon>
        <taxon>Pentapetalae</taxon>
        <taxon>rosids</taxon>
        <taxon>fabids</taxon>
        <taxon>Rosales</taxon>
        <taxon>Cannabaceae</taxon>
        <taxon>Trema</taxon>
    </lineage>
</organism>